<dbReference type="EMBL" id="FN543104">
    <property type="protein sequence ID" value="CBA28278.1"/>
    <property type="molecule type" value="Genomic_DNA"/>
</dbReference>
<name>C9Y946_CURXX</name>
<evidence type="ECO:0000313" key="1">
    <source>
        <dbReference type="EMBL" id="CBA28278.1"/>
    </source>
</evidence>
<protein>
    <recommendedName>
        <fullName evidence="2">Transposase</fullName>
    </recommendedName>
</protein>
<gene>
    <name evidence="1" type="ORF">Csp_A06470</name>
</gene>
<sequence length="64" mass="7521">MRQQGVIFNQKRLDQLYAGPGLQVKKRRRKKICLSDRHHLERLTFANLVDLWTSCLIARMKVAA</sequence>
<accession>C9Y946</accession>
<evidence type="ECO:0008006" key="2">
    <source>
        <dbReference type="Google" id="ProtNLM"/>
    </source>
</evidence>
<proteinExistence type="predicted"/>
<organism evidence="1">
    <name type="scientific">Curvibacter symbiont subsp. Hydra magnipapillata</name>
    <dbReference type="NCBI Taxonomy" id="667019"/>
    <lineage>
        <taxon>Bacteria</taxon>
        <taxon>Pseudomonadati</taxon>
        <taxon>Pseudomonadota</taxon>
        <taxon>Betaproteobacteria</taxon>
        <taxon>Burkholderiales</taxon>
        <taxon>Comamonadaceae</taxon>
        <taxon>Curvibacter</taxon>
    </lineage>
</organism>
<dbReference type="AlphaFoldDB" id="C9Y946"/>
<reference evidence="1" key="1">
    <citation type="journal article" date="2010" name="Nature">
        <title>The dynamic genome of Hydra.</title>
        <authorList>
            <person name="Chapman J.A."/>
            <person name="Kirkness E.F."/>
            <person name="Simakov O."/>
            <person name="Hampson S.E."/>
            <person name="Mitros T."/>
            <person name="Weinmaier T."/>
            <person name="Rattei T."/>
            <person name="Balasubramanian P.G."/>
            <person name="Borman J."/>
            <person name="Busam D."/>
            <person name="Disbennett K."/>
            <person name="Pfannkoch C."/>
            <person name="Sumin N."/>
            <person name="Sutton G."/>
            <person name="Viswanathan L."/>
            <person name="Walenz B."/>
            <person name="Goodstein D.M."/>
            <person name="Hellsten U."/>
            <person name="Kawashima T."/>
            <person name="Prochnik S.E."/>
            <person name="Putnam N.H."/>
            <person name="Shu S."/>
            <person name="Blumberg B."/>
            <person name="Dana C.E."/>
            <person name="Gee L."/>
            <person name="Kibler D.F."/>
            <person name="Law L."/>
            <person name="Lindgens D."/>
            <person name="Martinez D.E."/>
            <person name="Peng J."/>
            <person name="Wigge P.A."/>
            <person name="Bertulat B."/>
            <person name="Guder C."/>
            <person name="Nakamura Y."/>
            <person name="Ozbek S."/>
            <person name="Watanabe H."/>
            <person name="Khalturin K."/>
            <person name="Hemmrich G."/>
            <person name="Franke A."/>
            <person name="Augustin R."/>
            <person name="Fraune S."/>
            <person name="Hayakawa E."/>
            <person name="Hayakawa S."/>
            <person name="Hirose M."/>
            <person name="Hwang J."/>
            <person name="Ikeo K."/>
            <person name="Nishimiya-Fujisawa C."/>
            <person name="Ogura A."/>
            <person name="Takahashi T."/>
            <person name="Steinmetz P.R."/>
            <person name="Zhang X."/>
            <person name="Aufschnaiter R."/>
            <person name="Eder M.K."/>
            <person name="Gorny A.K."/>
            <person name="Salvenmoser W."/>
            <person name="Heimberg A.M."/>
            <person name="Wheeler B.M."/>
            <person name="Peterson K.J."/>
            <person name="Boettger A."/>
            <person name="Tischler P."/>
            <person name="Wolf A."/>
            <person name="Gojobori T."/>
            <person name="Remington K.A."/>
            <person name="Strausberg R.L."/>
            <person name="Venter J."/>
            <person name="Technau U."/>
            <person name="Hobmayer B."/>
            <person name="Bosch T.C."/>
            <person name="Holstein T.W."/>
            <person name="Fujisawa T."/>
            <person name="Bode H.R."/>
            <person name="David C.N."/>
            <person name="Rokhsar D.S."/>
            <person name="Steele R.E."/>
        </authorList>
    </citation>
    <scope>NUCLEOTIDE SEQUENCE</scope>
</reference>